<evidence type="ECO:0008006" key="3">
    <source>
        <dbReference type="Google" id="ProtNLM"/>
    </source>
</evidence>
<name>A0AAV6FK00_9TELE</name>
<dbReference type="GO" id="GO:0006629">
    <property type="term" value="P:lipid metabolic process"/>
    <property type="evidence" value="ECO:0007669"/>
    <property type="project" value="InterPro"/>
</dbReference>
<dbReference type="SUPFAM" id="SSF51695">
    <property type="entry name" value="PLC-like phosphodiesterases"/>
    <property type="match status" value="1"/>
</dbReference>
<dbReference type="InterPro" id="IPR042158">
    <property type="entry name" value="PLCXD1/2/3"/>
</dbReference>
<sequence>MERGSNMTDEKDCADWMSHLPDKLWRVPLWNLAIPGSHDTMTYHLDDHSPIVPSASYFLRMLDHCLPCFTRPYMKRWATTQTRDISDQLDAGIRFLDLRVAHKRQDDNDHFYFAHGIYSKQTVKDTVTNVAQWLQKHPKELVIIACSAFDGMNKEEHLELIYFLRGLFEKKLCPKTETPSLSLCWECGYQVILSYDNPVAEKYTGFWPKIDYWWANTPDPKDLILFLEGQKESGRPKELFFVAGMNLTEDVQYVLQHPCQTMRSMTLKAYNFLLDWVKKQHPGPSKRSLNIICADFVGDNEFAHIVIALNKQILC</sequence>
<dbReference type="InterPro" id="IPR017946">
    <property type="entry name" value="PLC-like_Pdiesterase_TIM-brl"/>
</dbReference>
<evidence type="ECO:0000313" key="2">
    <source>
        <dbReference type="Proteomes" id="UP000823561"/>
    </source>
</evidence>
<dbReference type="Gene3D" id="3.20.20.190">
    <property type="entry name" value="Phosphatidylinositol (PI) phosphodiesterase"/>
    <property type="match status" value="1"/>
</dbReference>
<dbReference type="Pfam" id="PF26146">
    <property type="entry name" value="PI-PLC_X"/>
    <property type="match status" value="1"/>
</dbReference>
<dbReference type="CDD" id="cd08616">
    <property type="entry name" value="PI-PLCXD1c"/>
    <property type="match status" value="1"/>
</dbReference>
<proteinExistence type="predicted"/>
<evidence type="ECO:0000313" key="1">
    <source>
        <dbReference type="EMBL" id="KAG5261977.1"/>
    </source>
</evidence>
<organism evidence="1 2">
    <name type="scientific">Alosa alosa</name>
    <name type="common">allis shad</name>
    <dbReference type="NCBI Taxonomy" id="278164"/>
    <lineage>
        <taxon>Eukaryota</taxon>
        <taxon>Metazoa</taxon>
        <taxon>Chordata</taxon>
        <taxon>Craniata</taxon>
        <taxon>Vertebrata</taxon>
        <taxon>Euteleostomi</taxon>
        <taxon>Actinopterygii</taxon>
        <taxon>Neopterygii</taxon>
        <taxon>Teleostei</taxon>
        <taxon>Clupei</taxon>
        <taxon>Clupeiformes</taxon>
        <taxon>Clupeoidei</taxon>
        <taxon>Clupeidae</taxon>
        <taxon>Alosa</taxon>
    </lineage>
</organism>
<dbReference type="InterPro" id="IPR051057">
    <property type="entry name" value="PI-PLC_domain"/>
</dbReference>
<protein>
    <recommendedName>
        <fullName evidence="3">Phosphatidylinositol-specific phospholipase C X domain-containing protein</fullName>
    </recommendedName>
</protein>
<dbReference type="PROSITE" id="PS50007">
    <property type="entry name" value="PIPLC_X_DOMAIN"/>
    <property type="match status" value="1"/>
</dbReference>
<dbReference type="Proteomes" id="UP000823561">
    <property type="component" value="Chromosome 23"/>
</dbReference>
<dbReference type="EMBL" id="JADWDJ010000023">
    <property type="protein sequence ID" value="KAG5261977.1"/>
    <property type="molecule type" value="Genomic_DNA"/>
</dbReference>
<dbReference type="GO" id="GO:0008081">
    <property type="term" value="F:phosphoric diester hydrolase activity"/>
    <property type="evidence" value="ECO:0007669"/>
    <property type="project" value="InterPro"/>
</dbReference>
<dbReference type="AlphaFoldDB" id="A0AAV6FK00"/>
<dbReference type="PANTHER" id="PTHR13593">
    <property type="match status" value="1"/>
</dbReference>
<gene>
    <name evidence="1" type="ORF">AALO_G00290720</name>
</gene>
<accession>A0AAV6FK00</accession>
<keyword evidence="2" id="KW-1185">Reference proteome</keyword>
<dbReference type="PANTHER" id="PTHR13593:SF24">
    <property type="entry name" value="PI-PLC X DOMAIN-CONTAINING PROTEIN 1"/>
    <property type="match status" value="1"/>
</dbReference>
<reference evidence="1" key="1">
    <citation type="submission" date="2020-10" db="EMBL/GenBank/DDBJ databases">
        <title>Chromosome-scale genome assembly of the Allis shad, Alosa alosa.</title>
        <authorList>
            <person name="Margot Z."/>
            <person name="Christophe K."/>
            <person name="Cabau C."/>
            <person name="Louis A."/>
            <person name="Berthelot C."/>
            <person name="Parey E."/>
            <person name="Roest Crollius H."/>
            <person name="Montfort J."/>
            <person name="Robinson-Rechavi M."/>
            <person name="Bucao C."/>
            <person name="Bouchez O."/>
            <person name="Gislard M."/>
            <person name="Lluch J."/>
            <person name="Milhes M."/>
            <person name="Lampietro C."/>
            <person name="Lopez Roques C."/>
            <person name="Donnadieu C."/>
            <person name="Braasch I."/>
            <person name="Desvignes T."/>
            <person name="Postlethwait J."/>
            <person name="Bobe J."/>
            <person name="Guiguen Y."/>
        </authorList>
    </citation>
    <scope>NUCLEOTIDE SEQUENCE</scope>
    <source>
        <strain evidence="1">M-15738</strain>
        <tissue evidence="1">Blood</tissue>
    </source>
</reference>
<comment type="caution">
    <text evidence="1">The sequence shown here is derived from an EMBL/GenBank/DDBJ whole genome shotgun (WGS) entry which is preliminary data.</text>
</comment>